<feature type="compositionally biased region" description="Polar residues" evidence="1">
    <location>
        <begin position="419"/>
        <end position="431"/>
    </location>
</feature>
<accession>A0A9N8EZY2</accession>
<feature type="compositionally biased region" description="Basic and acidic residues" evidence="1">
    <location>
        <begin position="377"/>
        <end position="389"/>
    </location>
</feature>
<feature type="compositionally biased region" description="Low complexity" evidence="1">
    <location>
        <begin position="518"/>
        <end position="535"/>
    </location>
</feature>
<feature type="compositionally biased region" description="Low complexity" evidence="1">
    <location>
        <begin position="270"/>
        <end position="280"/>
    </location>
</feature>
<dbReference type="AlphaFoldDB" id="A0A9N8EZY2"/>
<dbReference type="OrthoDB" id="10669596at2759"/>
<reference evidence="2" key="1">
    <citation type="submission" date="2020-06" db="EMBL/GenBank/DDBJ databases">
        <authorList>
            <consortium name="Plant Systems Biology data submission"/>
        </authorList>
    </citation>
    <scope>NUCLEOTIDE SEQUENCE</scope>
    <source>
        <strain evidence="2">D6</strain>
    </source>
</reference>
<feature type="compositionally biased region" description="Basic and acidic residues" evidence="1">
    <location>
        <begin position="576"/>
        <end position="586"/>
    </location>
</feature>
<feature type="compositionally biased region" description="Low complexity" evidence="1">
    <location>
        <begin position="186"/>
        <end position="205"/>
    </location>
</feature>
<comment type="caution">
    <text evidence="2">The sequence shown here is derived from an EMBL/GenBank/DDBJ whole genome shotgun (WGS) entry which is preliminary data.</text>
</comment>
<feature type="compositionally biased region" description="Polar residues" evidence="1">
    <location>
        <begin position="219"/>
        <end position="228"/>
    </location>
</feature>
<dbReference type="EMBL" id="CAICTM010002076">
    <property type="protein sequence ID" value="CAB9527810.1"/>
    <property type="molecule type" value="Genomic_DNA"/>
</dbReference>
<feature type="compositionally biased region" description="Polar residues" evidence="1">
    <location>
        <begin position="468"/>
        <end position="478"/>
    </location>
</feature>
<keyword evidence="3" id="KW-1185">Reference proteome</keyword>
<name>A0A9N8EZY2_9STRA</name>
<feature type="compositionally biased region" description="Basic and acidic residues" evidence="1">
    <location>
        <begin position="455"/>
        <end position="467"/>
    </location>
</feature>
<sequence>MAAFGRPDPVGSGRALSVRPPLPRFPNNVELVQNEEHTKLLAALLPALNKYQCLDVGVKKTRRSPWVRTFVDLYHPAGAWGKFSNVPDITSKQKYRFKSYQLPKIFDSLEKYLRGATRESAVHLELYDALNEYYSRDQYFKDFLAACEPIAATQANKPMQERSAFPTDVITDKNDTGVARLVVETETTANDASSSDSSSQSSQPSDNDDEEEDQKRPAATSTPPSQVASLAGRWSTPRSQLGLQLATRGWRPAATSPPVETEAHENDAASSDSSSQSSQPSDDEEEDQKRPAATSTPPSKVASVVGRWSTPRSQLGLQLATRGKGPAYYNRVTPGSSKRGHDEESHGQDTPARNTRRRVKERMHPDGSETVSTTNNESDKMVDEPECVHATKGCGAAKKTDTATEDDDENGPEVDQEEQTLPASGKRSASSMAELPSLTDKNDGDKQEPPSADSAKLKEPRDPEGRDTVSTNNNNESDNMVEDPEVVHAKKRGAAKKTTTDDDENEAEVDREAQTPPASSGKRSASSSMAELLSLTNKNDGDKKEPPSAGGTKLEEEEEKETAEAPTQDASSLVRETTKQQIEKRREELSKMFQRRKNDGKGDNDPLCKKIQEKIDAEDEKLLELILME</sequence>
<feature type="compositionally biased region" description="Acidic residues" evidence="1">
    <location>
        <begin position="403"/>
        <end position="418"/>
    </location>
</feature>
<proteinExistence type="predicted"/>
<protein>
    <submittedName>
        <fullName evidence="2">Uncharacterized protein</fullName>
    </submittedName>
</protein>
<evidence type="ECO:0000313" key="2">
    <source>
        <dbReference type="EMBL" id="CAB9527810.1"/>
    </source>
</evidence>
<dbReference type="Proteomes" id="UP001153069">
    <property type="component" value="Unassembled WGS sequence"/>
</dbReference>
<organism evidence="2 3">
    <name type="scientific">Seminavis robusta</name>
    <dbReference type="NCBI Taxonomy" id="568900"/>
    <lineage>
        <taxon>Eukaryota</taxon>
        <taxon>Sar</taxon>
        <taxon>Stramenopiles</taxon>
        <taxon>Ochrophyta</taxon>
        <taxon>Bacillariophyta</taxon>
        <taxon>Bacillariophyceae</taxon>
        <taxon>Bacillariophycidae</taxon>
        <taxon>Naviculales</taxon>
        <taxon>Naviculaceae</taxon>
        <taxon>Seminavis</taxon>
    </lineage>
</organism>
<evidence type="ECO:0000256" key="1">
    <source>
        <dbReference type="SAM" id="MobiDB-lite"/>
    </source>
</evidence>
<gene>
    <name evidence="2" type="ORF">SEMRO_2078_G313660.1</name>
</gene>
<evidence type="ECO:0000313" key="3">
    <source>
        <dbReference type="Proteomes" id="UP001153069"/>
    </source>
</evidence>
<feature type="region of interest" description="Disordered" evidence="1">
    <location>
        <begin position="186"/>
        <end position="586"/>
    </location>
</feature>